<dbReference type="EMBL" id="CP053069">
    <property type="protein sequence ID" value="QJR13125.1"/>
    <property type="molecule type" value="Genomic_DNA"/>
</dbReference>
<proteinExistence type="predicted"/>
<feature type="domain" description="Thioredoxin" evidence="4">
    <location>
        <begin position="34"/>
        <end position="179"/>
    </location>
</feature>
<name>A0A6M4H1A3_9PROT</name>
<sequence length="182" mass="19982">MNPRLIFAIVGILALLAGTALYLGTPRTPAGPVPVVSDAAPGAIVATRFSDRQGQAHTLGEFQGRVVVLNFWATWCAPCREEMPGFSRLQERWKDRGVRFVGVSDEERAKVDRFAGGMQIAYPLWTGDAEVMELSRRLGNRLGVLPHTVLLDGDGRVLESRIGIYPEKLLEERLAAIVGKSR</sequence>
<evidence type="ECO:0000259" key="4">
    <source>
        <dbReference type="PROSITE" id="PS51352"/>
    </source>
</evidence>
<dbReference type="InterPro" id="IPR017937">
    <property type="entry name" value="Thioredoxin_CS"/>
</dbReference>
<dbReference type="PANTHER" id="PTHR42852:SF13">
    <property type="entry name" value="PROTEIN DIPZ"/>
    <property type="match status" value="1"/>
</dbReference>
<keyword evidence="6" id="KW-1185">Reference proteome</keyword>
<keyword evidence="2" id="KW-0201">Cytochrome c-type biogenesis</keyword>
<dbReference type="KEGG" id="uru:DSM104443_04219"/>
<dbReference type="Gene3D" id="3.40.30.10">
    <property type="entry name" value="Glutaredoxin"/>
    <property type="match status" value="1"/>
</dbReference>
<evidence type="ECO:0000256" key="1">
    <source>
        <dbReference type="ARBA" id="ARBA00004196"/>
    </source>
</evidence>
<evidence type="ECO:0000256" key="3">
    <source>
        <dbReference type="ARBA" id="ARBA00023284"/>
    </source>
</evidence>
<dbReference type="InterPro" id="IPR036249">
    <property type="entry name" value="Thioredoxin-like_sf"/>
</dbReference>
<dbReference type="PANTHER" id="PTHR42852">
    <property type="entry name" value="THIOL:DISULFIDE INTERCHANGE PROTEIN DSBE"/>
    <property type="match status" value="1"/>
</dbReference>
<comment type="subcellular location">
    <subcellularLocation>
        <location evidence="1">Cell envelope</location>
    </subcellularLocation>
</comment>
<reference evidence="5 6" key="1">
    <citation type="submission" date="2020-04" db="EMBL/GenBank/DDBJ databases">
        <title>Usitatibacter rugosus gen. nov., sp. nov. and Usitatibacter palustris sp. nov., novel members of Usitatibacteraceae fam. nov. within the order Nitrosomonadales isolated from soil.</title>
        <authorList>
            <person name="Huber K.J."/>
            <person name="Neumann-Schaal M."/>
            <person name="Geppert A."/>
            <person name="Luckner M."/>
            <person name="Wanner G."/>
            <person name="Overmann J."/>
        </authorList>
    </citation>
    <scope>NUCLEOTIDE SEQUENCE [LARGE SCALE GENOMIC DNA]</scope>
    <source>
        <strain evidence="5 6">0125_3</strain>
    </source>
</reference>
<dbReference type="InterPro" id="IPR050553">
    <property type="entry name" value="Thioredoxin_ResA/DsbE_sf"/>
</dbReference>
<dbReference type="InterPro" id="IPR013766">
    <property type="entry name" value="Thioredoxin_domain"/>
</dbReference>
<evidence type="ECO:0000313" key="5">
    <source>
        <dbReference type="EMBL" id="QJR13125.1"/>
    </source>
</evidence>
<dbReference type="RefSeq" id="WP_171095931.1">
    <property type="nucleotide sequence ID" value="NZ_CP053069.1"/>
</dbReference>
<organism evidence="5 6">
    <name type="scientific">Usitatibacter rugosus</name>
    <dbReference type="NCBI Taxonomy" id="2732067"/>
    <lineage>
        <taxon>Bacteria</taxon>
        <taxon>Pseudomonadati</taxon>
        <taxon>Pseudomonadota</taxon>
        <taxon>Betaproteobacteria</taxon>
        <taxon>Nitrosomonadales</taxon>
        <taxon>Usitatibacteraceae</taxon>
        <taxon>Usitatibacter</taxon>
    </lineage>
</organism>
<dbReference type="AlphaFoldDB" id="A0A6M4H1A3"/>
<dbReference type="GO" id="GO:0015036">
    <property type="term" value="F:disulfide oxidoreductase activity"/>
    <property type="evidence" value="ECO:0007669"/>
    <property type="project" value="UniProtKB-ARBA"/>
</dbReference>
<dbReference type="Proteomes" id="UP000501534">
    <property type="component" value="Chromosome"/>
</dbReference>
<dbReference type="SUPFAM" id="SSF52833">
    <property type="entry name" value="Thioredoxin-like"/>
    <property type="match status" value="1"/>
</dbReference>
<dbReference type="InterPro" id="IPR013740">
    <property type="entry name" value="Redoxin"/>
</dbReference>
<protein>
    <submittedName>
        <fullName evidence="5">Thiol-disulfide oxidoreductase ResA</fullName>
    </submittedName>
</protein>
<evidence type="ECO:0000313" key="6">
    <source>
        <dbReference type="Proteomes" id="UP000501534"/>
    </source>
</evidence>
<keyword evidence="3" id="KW-0676">Redox-active center</keyword>
<dbReference type="Pfam" id="PF08534">
    <property type="entry name" value="Redoxin"/>
    <property type="match status" value="1"/>
</dbReference>
<gene>
    <name evidence="5" type="primary">resA_6</name>
    <name evidence="5" type="ORF">DSM104443_04219</name>
</gene>
<dbReference type="PROSITE" id="PS51352">
    <property type="entry name" value="THIOREDOXIN_2"/>
    <property type="match status" value="1"/>
</dbReference>
<evidence type="ECO:0000256" key="2">
    <source>
        <dbReference type="ARBA" id="ARBA00022748"/>
    </source>
</evidence>
<dbReference type="GO" id="GO:0017004">
    <property type="term" value="P:cytochrome complex assembly"/>
    <property type="evidence" value="ECO:0007669"/>
    <property type="project" value="UniProtKB-KW"/>
</dbReference>
<dbReference type="PROSITE" id="PS00194">
    <property type="entry name" value="THIOREDOXIN_1"/>
    <property type="match status" value="1"/>
</dbReference>
<dbReference type="CDD" id="cd02966">
    <property type="entry name" value="TlpA_like_family"/>
    <property type="match status" value="1"/>
</dbReference>
<accession>A0A6M4H1A3</accession>
<dbReference type="GO" id="GO:0030313">
    <property type="term" value="C:cell envelope"/>
    <property type="evidence" value="ECO:0007669"/>
    <property type="project" value="UniProtKB-SubCell"/>
</dbReference>